<sequence length="142" mass="16115">MEEPVILATQAHQVFYVDNPKNGSNWKVLQVVQNKRIWDMPEVEDVENNHINVLEIVVSHQVDDHIKDDTLCRTDVDPTIIERSIVCIMSSSYPRNNFLEMDAMFLEFEDDLDNIAGESSSVGDNAGSSSQQPVTLTPRRRA</sequence>
<protein>
    <submittedName>
        <fullName evidence="3">Gamma-aminobutyrate transaminase POP2</fullName>
    </submittedName>
</protein>
<feature type="compositionally biased region" description="Low complexity" evidence="1">
    <location>
        <begin position="119"/>
        <end position="130"/>
    </location>
</feature>
<feature type="region of interest" description="Disordered" evidence="1">
    <location>
        <begin position="117"/>
        <end position="142"/>
    </location>
</feature>
<dbReference type="Proteomes" id="UP000321393">
    <property type="component" value="Unassembled WGS sequence"/>
</dbReference>
<evidence type="ECO:0000313" key="3">
    <source>
        <dbReference type="EMBL" id="KAA0062763.1"/>
    </source>
</evidence>
<feature type="domain" description="DUF4216" evidence="2">
    <location>
        <begin position="2"/>
        <end position="28"/>
    </location>
</feature>
<organism evidence="3 5">
    <name type="scientific">Cucumis melo var. makuwa</name>
    <name type="common">Oriental melon</name>
    <dbReference type="NCBI Taxonomy" id="1194695"/>
    <lineage>
        <taxon>Eukaryota</taxon>
        <taxon>Viridiplantae</taxon>
        <taxon>Streptophyta</taxon>
        <taxon>Embryophyta</taxon>
        <taxon>Tracheophyta</taxon>
        <taxon>Spermatophyta</taxon>
        <taxon>Magnoliopsida</taxon>
        <taxon>eudicotyledons</taxon>
        <taxon>Gunneridae</taxon>
        <taxon>Pentapetalae</taxon>
        <taxon>rosids</taxon>
        <taxon>fabids</taxon>
        <taxon>Cucurbitales</taxon>
        <taxon>Cucurbitaceae</taxon>
        <taxon>Benincaseae</taxon>
        <taxon>Cucumis</taxon>
    </lineage>
</organism>
<proteinExistence type="predicted"/>
<evidence type="ECO:0000256" key="1">
    <source>
        <dbReference type="SAM" id="MobiDB-lite"/>
    </source>
</evidence>
<gene>
    <name evidence="4" type="ORF">E5676_scaffold87G00220</name>
    <name evidence="3" type="ORF">E6C27_scaffold382G001040</name>
</gene>
<dbReference type="Pfam" id="PF13952">
    <property type="entry name" value="DUF4216"/>
    <property type="match status" value="1"/>
</dbReference>
<comment type="caution">
    <text evidence="3">The sequence shown here is derived from an EMBL/GenBank/DDBJ whole genome shotgun (WGS) entry which is preliminary data.</text>
</comment>
<dbReference type="OrthoDB" id="1303810at2759"/>
<reference evidence="5 6" key="1">
    <citation type="submission" date="2019-08" db="EMBL/GenBank/DDBJ databases">
        <title>Draft genome sequences of two oriental melons (Cucumis melo L. var makuwa).</title>
        <authorList>
            <person name="Kwon S.-Y."/>
        </authorList>
    </citation>
    <scope>NUCLEOTIDE SEQUENCE [LARGE SCALE GENOMIC DNA]</scope>
    <source>
        <strain evidence="6">cv. Chang Bougi</strain>
        <strain evidence="5">cv. SW 3</strain>
        <tissue evidence="3">Leaf</tissue>
    </source>
</reference>
<dbReference type="AlphaFoldDB" id="A0A5A7V410"/>
<accession>A0A5A7V410</accession>
<evidence type="ECO:0000313" key="5">
    <source>
        <dbReference type="Proteomes" id="UP000321393"/>
    </source>
</evidence>
<dbReference type="EMBL" id="SSTD01012233">
    <property type="protein sequence ID" value="TYK08837.1"/>
    <property type="molecule type" value="Genomic_DNA"/>
</dbReference>
<evidence type="ECO:0000259" key="2">
    <source>
        <dbReference type="Pfam" id="PF13952"/>
    </source>
</evidence>
<dbReference type="InterPro" id="IPR025312">
    <property type="entry name" value="DUF4216"/>
</dbReference>
<name>A0A5A7V410_CUCMM</name>
<dbReference type="Proteomes" id="UP000321947">
    <property type="component" value="Unassembled WGS sequence"/>
</dbReference>
<dbReference type="EMBL" id="SSTE01004182">
    <property type="protein sequence ID" value="KAA0062763.1"/>
    <property type="molecule type" value="Genomic_DNA"/>
</dbReference>
<evidence type="ECO:0000313" key="4">
    <source>
        <dbReference type="EMBL" id="TYK08837.1"/>
    </source>
</evidence>
<evidence type="ECO:0000313" key="6">
    <source>
        <dbReference type="Proteomes" id="UP000321947"/>
    </source>
</evidence>